<evidence type="ECO:0000256" key="1">
    <source>
        <dbReference type="SAM" id="MobiDB-lite"/>
    </source>
</evidence>
<reference evidence="3" key="2">
    <citation type="submission" date="2015-04" db="EMBL/GenBank/DDBJ databases">
        <title>A butyrogenic pathway from the amino acid lysine in a human gut commensal.</title>
        <authorList>
            <person name="de Vos W.M."/>
            <person name="Bui N.T.P."/>
            <person name="Plugge C.M."/>
            <person name="Ritari J."/>
        </authorList>
    </citation>
    <scope>NUCLEOTIDE SEQUENCE [LARGE SCALE GENOMIC DNA]</scope>
    <source>
        <strain evidence="3">AF211</strain>
    </source>
</reference>
<dbReference type="KEGG" id="ibu:IB211_01048c"/>
<reference evidence="2 3" key="1">
    <citation type="journal article" date="2015" name="Nat. Commun.">
        <title>Production of butyrate from lysine and the Amadori product fructoselysine by a human gut commensal.</title>
        <authorList>
            <person name="Bui T.P."/>
            <person name="Ritari J."/>
            <person name="Boeren S."/>
            <person name="de Waard P."/>
            <person name="Plugge C.M."/>
            <person name="de Vos W.M."/>
        </authorList>
    </citation>
    <scope>NUCLEOTIDE SEQUENCE [LARGE SCALE GENOMIC DNA]</scope>
    <source>
        <strain evidence="2 3">AF211</strain>
    </source>
</reference>
<name>A0A0S2W283_9FIRM</name>
<evidence type="ECO:0000313" key="3">
    <source>
        <dbReference type="Proteomes" id="UP000064844"/>
    </source>
</evidence>
<organism evidence="2 3">
    <name type="scientific">Intestinimonas butyriciproducens</name>
    <dbReference type="NCBI Taxonomy" id="1297617"/>
    <lineage>
        <taxon>Bacteria</taxon>
        <taxon>Bacillati</taxon>
        <taxon>Bacillota</taxon>
        <taxon>Clostridia</taxon>
        <taxon>Eubacteriales</taxon>
        <taxon>Intestinimonas</taxon>
    </lineage>
</organism>
<feature type="region of interest" description="Disordered" evidence="1">
    <location>
        <begin position="59"/>
        <end position="80"/>
    </location>
</feature>
<proteinExistence type="predicted"/>
<dbReference type="Proteomes" id="UP000064844">
    <property type="component" value="Chromosome"/>
</dbReference>
<dbReference type="RefSeq" id="WP_058117325.1">
    <property type="nucleotide sequence ID" value="NZ_CP011307.1"/>
</dbReference>
<protein>
    <submittedName>
        <fullName evidence="2">Uncharacterized protein</fullName>
    </submittedName>
</protein>
<keyword evidence="3" id="KW-1185">Reference proteome</keyword>
<dbReference type="STRING" id="1297617.IB211_01048c"/>
<dbReference type="eggNOG" id="ENOG502ZBGG">
    <property type="taxonomic scope" value="Bacteria"/>
</dbReference>
<accession>A0A0S2W283</accession>
<dbReference type="EMBL" id="CP011307">
    <property type="protein sequence ID" value="ALP93441.1"/>
    <property type="molecule type" value="Genomic_DNA"/>
</dbReference>
<gene>
    <name evidence="2" type="ORF">IB211_01048c</name>
</gene>
<sequence length="349" mass="38570">MDFSCWQAALPKYDVIAVLGRSAVLPGGALIELLGFLLQEKTLRLYLLQYDGEAWRQERDALPRPPRTPATNRRKLTRRAGDSYRPPLPHISRMALDDRVLSIASASSGRLSGDLFQGAPEDMLTVHEFLRAGCPISAPLQGADLPGVWLTCLEFQGEFDTIPPVGPDCQVSLTLGVEWVQYPAGKRLTLQVGKGRPRPLVCGSGPQAVRFYIHNVYLQDLYGDVETLLSDPKRYEGLPPEEAERAKRDIHAHVQQLCPPGMRLPVVEYETEHASLQFYSRAFLRQAPVSAASSVGFVLKPEHPTGSHGLPLRASLLESAVPPDTGSVDVELLHYQLPVPEQTISFLRI</sequence>
<evidence type="ECO:0000313" key="2">
    <source>
        <dbReference type="EMBL" id="ALP93441.1"/>
    </source>
</evidence>
<dbReference type="AlphaFoldDB" id="A0A0S2W283"/>